<dbReference type="STRING" id="1563681.BFP71_11205"/>
<keyword evidence="4" id="KW-1185">Reference proteome</keyword>
<sequence>MLKKVFILTLILSSGLSKAQIVERPLPNKINKHTGNTFAINEPSATLNTIFLPIWDDFSTSFQVPSSEKWFGANNVRVSSGIGINAPSLNVAIFDGVDVNGSPYDANSLINGATDSLTSQLIDLSILDADQADSVFLSFFWQLNGNGELPDSEDSLVVQFKNPLGQWINVWSQTGGRDNETLDFTQSIIQVPASYFTAEFQFRFQSYSRLAGAFDTWLVDYIYLNSRRHENDIAYVDRALTKRPSFLVAPYTAMPTEQFFANPDRYLTETDGELFNLNSFFQPIQYSATVRELTEDVLISTLNDDTVVDPLTGPFERRSISSPVLDDALLDSDADSLLLETTYFIRSGDSFFIEDINPGIDTTFNTQIDYRLNDTVRVTTVIDDFFAYDDSDPDFAAGINQRGGQLAYAYYAEERALLTHVDINFPFVQQAGEPIEVIVWDKLDNEPTSILFQDSYSVLRPREIGELNAYELDTPIFVQDTFYIGFQQATNEFLAVGLDKNNDTGDLMYFNVSGEWEQNESVNGSFLMRPRFDKTIAENFTQPNEIRQEAPNIYPNPSQGEIFIEGDVEQIKIYDSWGQESVYSTRSSINGVWVDLSKNKKGIYLLKFIKDGTIFSERIILNN</sequence>
<dbReference type="Pfam" id="PF18962">
    <property type="entry name" value="Por_Secre_tail"/>
    <property type="match status" value="1"/>
</dbReference>
<feature type="signal peptide" evidence="1">
    <location>
        <begin position="1"/>
        <end position="19"/>
    </location>
</feature>
<reference evidence="3 4" key="1">
    <citation type="submission" date="2016-08" db="EMBL/GenBank/DDBJ databases">
        <title>Draft genome of Fabibacter sp. strain SK-8.</title>
        <authorList>
            <person name="Wong S.-K."/>
            <person name="Hamasaki K."/>
            <person name="Yoshizawa S."/>
        </authorList>
    </citation>
    <scope>NUCLEOTIDE SEQUENCE [LARGE SCALE GENOMIC DNA]</scope>
    <source>
        <strain evidence="3 4">SK-8</strain>
    </source>
</reference>
<evidence type="ECO:0000313" key="4">
    <source>
        <dbReference type="Proteomes" id="UP000095552"/>
    </source>
</evidence>
<keyword evidence="1" id="KW-0732">Signal</keyword>
<evidence type="ECO:0000259" key="2">
    <source>
        <dbReference type="Pfam" id="PF18962"/>
    </source>
</evidence>
<dbReference type="Gene3D" id="2.60.120.260">
    <property type="entry name" value="Galactose-binding domain-like"/>
    <property type="match status" value="1"/>
</dbReference>
<dbReference type="Proteomes" id="UP000095552">
    <property type="component" value="Unassembled WGS sequence"/>
</dbReference>
<dbReference type="OrthoDB" id="1488838at2"/>
<comment type="caution">
    <text evidence="3">The sequence shown here is derived from an EMBL/GenBank/DDBJ whole genome shotgun (WGS) entry which is preliminary data.</text>
</comment>
<dbReference type="EMBL" id="MDGQ01000005">
    <property type="protein sequence ID" value="OEK04053.1"/>
    <property type="molecule type" value="Genomic_DNA"/>
</dbReference>
<proteinExistence type="predicted"/>
<dbReference type="RefSeq" id="WP_069835558.1">
    <property type="nucleotide sequence ID" value="NZ_MDGQ01000005.1"/>
</dbReference>
<dbReference type="NCBIfam" id="TIGR04183">
    <property type="entry name" value="Por_Secre_tail"/>
    <property type="match status" value="1"/>
</dbReference>
<dbReference type="AlphaFoldDB" id="A0A1E5SY44"/>
<name>A0A1E5SY44_9BACT</name>
<organism evidence="3 4">
    <name type="scientific">Roseivirga misakiensis</name>
    <dbReference type="NCBI Taxonomy" id="1563681"/>
    <lineage>
        <taxon>Bacteria</taxon>
        <taxon>Pseudomonadati</taxon>
        <taxon>Bacteroidota</taxon>
        <taxon>Cytophagia</taxon>
        <taxon>Cytophagales</taxon>
        <taxon>Roseivirgaceae</taxon>
        <taxon>Roseivirga</taxon>
    </lineage>
</organism>
<evidence type="ECO:0000256" key="1">
    <source>
        <dbReference type="SAM" id="SignalP"/>
    </source>
</evidence>
<evidence type="ECO:0000313" key="3">
    <source>
        <dbReference type="EMBL" id="OEK04053.1"/>
    </source>
</evidence>
<protein>
    <recommendedName>
        <fullName evidence="2">Secretion system C-terminal sorting domain-containing protein</fullName>
    </recommendedName>
</protein>
<dbReference type="InterPro" id="IPR026444">
    <property type="entry name" value="Secre_tail"/>
</dbReference>
<feature type="domain" description="Secretion system C-terminal sorting" evidence="2">
    <location>
        <begin position="553"/>
        <end position="620"/>
    </location>
</feature>
<accession>A0A1E5SY44</accession>
<feature type="chain" id="PRO_5009185677" description="Secretion system C-terminal sorting domain-containing protein" evidence="1">
    <location>
        <begin position="20"/>
        <end position="623"/>
    </location>
</feature>
<gene>
    <name evidence="3" type="ORF">BFP71_11205</name>
</gene>